<organism evidence="1">
    <name type="scientific">Anguilla anguilla</name>
    <name type="common">European freshwater eel</name>
    <name type="synonym">Muraena anguilla</name>
    <dbReference type="NCBI Taxonomy" id="7936"/>
    <lineage>
        <taxon>Eukaryota</taxon>
        <taxon>Metazoa</taxon>
        <taxon>Chordata</taxon>
        <taxon>Craniata</taxon>
        <taxon>Vertebrata</taxon>
        <taxon>Euteleostomi</taxon>
        <taxon>Actinopterygii</taxon>
        <taxon>Neopterygii</taxon>
        <taxon>Teleostei</taxon>
        <taxon>Anguilliformes</taxon>
        <taxon>Anguillidae</taxon>
        <taxon>Anguilla</taxon>
    </lineage>
</organism>
<dbReference type="EMBL" id="GBXM01031749">
    <property type="protein sequence ID" value="JAH76828.1"/>
    <property type="molecule type" value="Transcribed_RNA"/>
</dbReference>
<proteinExistence type="predicted"/>
<name>A0A0E9VHZ8_ANGAN</name>
<evidence type="ECO:0000313" key="1">
    <source>
        <dbReference type="EMBL" id="JAH76828.1"/>
    </source>
</evidence>
<accession>A0A0E9VHZ8</accession>
<dbReference type="AlphaFoldDB" id="A0A0E9VHZ8"/>
<reference evidence="1" key="1">
    <citation type="submission" date="2014-11" db="EMBL/GenBank/DDBJ databases">
        <authorList>
            <person name="Amaro Gonzalez C."/>
        </authorList>
    </citation>
    <scope>NUCLEOTIDE SEQUENCE</scope>
</reference>
<sequence>MLKYILREVCFCPSLFVLGGGVRWFTLQSLNCQLCILHTSLAHAVGL</sequence>
<protein>
    <submittedName>
        <fullName evidence="1">Uncharacterized protein</fullName>
    </submittedName>
</protein>
<reference evidence="1" key="2">
    <citation type="journal article" date="2015" name="Fish Shellfish Immunol.">
        <title>Early steps in the European eel (Anguilla anguilla)-Vibrio vulnificus interaction in the gills: Role of the RtxA13 toxin.</title>
        <authorList>
            <person name="Callol A."/>
            <person name="Pajuelo D."/>
            <person name="Ebbesson L."/>
            <person name="Teles M."/>
            <person name="MacKenzie S."/>
            <person name="Amaro C."/>
        </authorList>
    </citation>
    <scope>NUCLEOTIDE SEQUENCE</scope>
</reference>